<reference evidence="2 3" key="1">
    <citation type="submission" date="2019-06" db="EMBL/GenBank/DDBJ databases">
        <title>Sequencing the genomes of 1000 actinobacteria strains.</title>
        <authorList>
            <person name="Klenk H.-P."/>
        </authorList>
    </citation>
    <scope>NUCLEOTIDE SEQUENCE [LARGE SCALE GENOMIC DNA]</scope>
    <source>
        <strain evidence="2 3">DSM 102200</strain>
    </source>
</reference>
<keyword evidence="1" id="KW-1133">Transmembrane helix</keyword>
<dbReference type="AlphaFoldDB" id="A0A543CG81"/>
<organism evidence="2 3">
    <name type="scientific">Actinoallomurus bryophytorum</name>
    <dbReference type="NCBI Taxonomy" id="1490222"/>
    <lineage>
        <taxon>Bacteria</taxon>
        <taxon>Bacillati</taxon>
        <taxon>Actinomycetota</taxon>
        <taxon>Actinomycetes</taxon>
        <taxon>Streptosporangiales</taxon>
        <taxon>Thermomonosporaceae</taxon>
        <taxon>Actinoallomurus</taxon>
    </lineage>
</organism>
<keyword evidence="1" id="KW-0812">Transmembrane</keyword>
<feature type="transmembrane region" description="Helical" evidence="1">
    <location>
        <begin position="436"/>
        <end position="455"/>
    </location>
</feature>
<dbReference type="RefSeq" id="WP_141954876.1">
    <property type="nucleotide sequence ID" value="NZ_VFOZ01000001.1"/>
</dbReference>
<feature type="transmembrane region" description="Helical" evidence="1">
    <location>
        <begin position="412"/>
        <end position="430"/>
    </location>
</feature>
<proteinExistence type="predicted"/>
<dbReference type="OrthoDB" id="4824872at2"/>
<protein>
    <submittedName>
        <fullName evidence="2">Uncharacterized protein</fullName>
    </submittedName>
</protein>
<dbReference type="Proteomes" id="UP000316096">
    <property type="component" value="Unassembled WGS sequence"/>
</dbReference>
<comment type="caution">
    <text evidence="2">The sequence shown here is derived from an EMBL/GenBank/DDBJ whole genome shotgun (WGS) entry which is preliminary data.</text>
</comment>
<accession>A0A543CG81</accession>
<keyword evidence="3" id="KW-1185">Reference proteome</keyword>
<name>A0A543CG81_9ACTN</name>
<sequence length="509" mass="55803">MSDDWWTDYRQNRRIRELQDEVEAARSHAAQRSRALQSKLSQVQGTIERRLDRLATSFDAFVELSDIRLELAVFDRESDVRHRTRRLLMGLAEGASDPPPLDLKDSLGYWLNPAAEALSALVRGNEAAADKFIAEAVSRDEDRTTLFLTLGLATAGRHDEAVPWLSRSLPSLGTTVTAVQRQLWIACANGAFGQPGRDHIERRLTELLDEMPPEATDRELGRWQQAITGPAGKTRVSLPRELQGDTALTEPPVMAERMTVLRTRVEAALRPFEPAPASDFADLLNTLVDEGSLGERDLVARARELRQIIETGSTERHVAWDAPAGATLDLLRGDMFERTARGPRALAARVGGRWIRSIADDLARRMSVPLPGAVTVRLSGQALPVGPDGAPALGEALEAIDRSAAISRTGESQGLAVAITGAVVLVLTIVARLPMLTVPAAVMILVGVAIWIKLWRDRRRATKAAEQDKERLAQQARIIAEALKECHISHRKLIANAASDRDVILTVLA</sequence>
<keyword evidence="1" id="KW-0472">Membrane</keyword>
<evidence type="ECO:0000313" key="2">
    <source>
        <dbReference type="EMBL" id="TQL96101.1"/>
    </source>
</evidence>
<dbReference type="EMBL" id="VFOZ01000001">
    <property type="protein sequence ID" value="TQL96101.1"/>
    <property type="molecule type" value="Genomic_DNA"/>
</dbReference>
<evidence type="ECO:0000256" key="1">
    <source>
        <dbReference type="SAM" id="Phobius"/>
    </source>
</evidence>
<evidence type="ECO:0000313" key="3">
    <source>
        <dbReference type="Proteomes" id="UP000316096"/>
    </source>
</evidence>
<gene>
    <name evidence="2" type="ORF">FB559_1621</name>
</gene>